<organism evidence="1 2">
    <name type="scientific">Planctomicrobium piriforme</name>
    <dbReference type="NCBI Taxonomy" id="1576369"/>
    <lineage>
        <taxon>Bacteria</taxon>
        <taxon>Pseudomonadati</taxon>
        <taxon>Planctomycetota</taxon>
        <taxon>Planctomycetia</taxon>
        <taxon>Planctomycetales</taxon>
        <taxon>Planctomycetaceae</taxon>
        <taxon>Planctomicrobium</taxon>
    </lineage>
</organism>
<name>A0A1I3B992_9PLAN</name>
<dbReference type="Proteomes" id="UP000199518">
    <property type="component" value="Unassembled WGS sequence"/>
</dbReference>
<dbReference type="STRING" id="1576369.SAMN05421753_101299"/>
<proteinExistence type="predicted"/>
<accession>A0A1I3B992</accession>
<sequence>MSSRERIRQACVKQILNSLEQADVSDKPFPHFFAKGLLPSDIYAQMMETLPDTSHYLQLNKYNQGDASTRHRMGLESKNLAPLSKDHQELWLGVRDALGDPGVKRKVFRKLENGIAFRFGIPKAEVENAPGFPLPELYRETTGYSIKPHPDTRRKVVTMQMSLAKDEAQADLGTTFYRMSVSPAALLTQPRGFVTAKQMPFSPNTAYAFVVLNTISKRSWHGREQLRDGCGTRNSLLNLYYADPADASPELVEKFYSDHKPQKAAA</sequence>
<dbReference type="RefSeq" id="WP_092047263.1">
    <property type="nucleotide sequence ID" value="NZ_FOQD01000001.1"/>
</dbReference>
<dbReference type="EMBL" id="FOQD01000001">
    <property type="protein sequence ID" value="SFH58539.1"/>
    <property type="molecule type" value="Genomic_DNA"/>
</dbReference>
<protein>
    <recommendedName>
        <fullName evidence="3">2OG-Fe(II) oxygenase superfamily protein</fullName>
    </recommendedName>
</protein>
<evidence type="ECO:0000313" key="1">
    <source>
        <dbReference type="EMBL" id="SFH58539.1"/>
    </source>
</evidence>
<reference evidence="2" key="1">
    <citation type="submission" date="2016-10" db="EMBL/GenBank/DDBJ databases">
        <authorList>
            <person name="Varghese N."/>
            <person name="Submissions S."/>
        </authorList>
    </citation>
    <scope>NUCLEOTIDE SEQUENCE [LARGE SCALE GENOMIC DNA]</scope>
    <source>
        <strain evidence="2">DSM 26348</strain>
    </source>
</reference>
<gene>
    <name evidence="1" type="ORF">SAMN05421753_101299</name>
</gene>
<keyword evidence="2" id="KW-1185">Reference proteome</keyword>
<evidence type="ECO:0008006" key="3">
    <source>
        <dbReference type="Google" id="ProtNLM"/>
    </source>
</evidence>
<dbReference type="OrthoDB" id="7300871at2"/>
<evidence type="ECO:0000313" key="2">
    <source>
        <dbReference type="Proteomes" id="UP000199518"/>
    </source>
</evidence>
<dbReference type="AlphaFoldDB" id="A0A1I3B992"/>